<dbReference type="PANTHER" id="PTHR43780:SF2">
    <property type="entry name" value="1-AMINOCYCLOPROPANE-1-CARBOXYLATE DEAMINASE-RELATED"/>
    <property type="match status" value="1"/>
</dbReference>
<dbReference type="AlphaFoldDB" id="A0A328BFD7"/>
<keyword evidence="3 8" id="KW-0663">Pyridoxal phosphate</keyword>
<evidence type="ECO:0000256" key="6">
    <source>
        <dbReference type="ARBA" id="ARBA00068519"/>
    </source>
</evidence>
<evidence type="ECO:0000256" key="8">
    <source>
        <dbReference type="PIRSR" id="PIRSR006278-2"/>
    </source>
</evidence>
<feature type="active site" description="Nucleophile" evidence="7">
    <location>
        <position position="81"/>
    </location>
</feature>
<name>A0A328BFD7_9CAUL</name>
<dbReference type="GO" id="GO:0019148">
    <property type="term" value="F:D-cysteine desulfhydrase activity"/>
    <property type="evidence" value="ECO:0007669"/>
    <property type="project" value="TreeGrafter"/>
</dbReference>
<evidence type="ECO:0000256" key="3">
    <source>
        <dbReference type="ARBA" id="ARBA00022898"/>
    </source>
</evidence>
<evidence type="ECO:0000313" key="10">
    <source>
        <dbReference type="EMBL" id="RAK65369.1"/>
    </source>
</evidence>
<dbReference type="EMBL" id="QFYS01000004">
    <property type="protein sequence ID" value="RAK65369.1"/>
    <property type="molecule type" value="Genomic_DNA"/>
</dbReference>
<dbReference type="NCBIfam" id="TIGR01275">
    <property type="entry name" value="ACC_deam_rel"/>
    <property type="match status" value="1"/>
</dbReference>
<dbReference type="InterPro" id="IPR005966">
    <property type="entry name" value="D-Cys_desShydrase"/>
</dbReference>
<reference evidence="10 11" key="1">
    <citation type="submission" date="2018-05" db="EMBL/GenBank/DDBJ databases">
        <authorList>
            <person name="Lanie J.A."/>
            <person name="Ng W.-L."/>
            <person name="Kazmierczak K.M."/>
            <person name="Andrzejewski T.M."/>
            <person name="Davidsen T.M."/>
            <person name="Wayne K.J."/>
            <person name="Tettelin H."/>
            <person name="Glass J.I."/>
            <person name="Rusch D."/>
            <person name="Podicherti R."/>
            <person name="Tsui H.-C.T."/>
            <person name="Winkler M.E."/>
        </authorList>
    </citation>
    <scope>NUCLEOTIDE SEQUENCE [LARGE SCALE GENOMIC DNA]</scope>
    <source>
        <strain evidence="10 11">BUT-10</strain>
    </source>
</reference>
<proteinExistence type="inferred from homology"/>
<dbReference type="EC" id="4.4.1.25" evidence="5"/>
<dbReference type="SUPFAM" id="SSF53686">
    <property type="entry name" value="Tryptophan synthase beta subunit-like PLP-dependent enzymes"/>
    <property type="match status" value="1"/>
</dbReference>
<dbReference type="PIRSF" id="PIRSF006278">
    <property type="entry name" value="ACCD_DCysDesulf"/>
    <property type="match status" value="1"/>
</dbReference>
<dbReference type="NCBIfam" id="NF003031">
    <property type="entry name" value="PRK03910.1-4"/>
    <property type="match status" value="1"/>
</dbReference>
<dbReference type="Gene3D" id="3.40.50.1100">
    <property type="match status" value="2"/>
</dbReference>
<keyword evidence="4 10" id="KW-0456">Lyase</keyword>
<evidence type="ECO:0000256" key="4">
    <source>
        <dbReference type="ARBA" id="ARBA00023239"/>
    </source>
</evidence>
<comment type="caution">
    <text evidence="10">The sequence shown here is derived from an EMBL/GenBank/DDBJ whole genome shotgun (WGS) entry which is preliminary data.</text>
</comment>
<dbReference type="InterPro" id="IPR027278">
    <property type="entry name" value="ACCD_DCysDesulf"/>
</dbReference>
<evidence type="ECO:0000256" key="5">
    <source>
        <dbReference type="ARBA" id="ARBA00066825"/>
    </source>
</evidence>
<sequence>MHLSRFNPVRFAHLPTPFEPLPGLTERLARPGGGGPALWIKRDDCTGLAGGGNKTRKLEYLLGDALANDADTLVTQGAVQSNHVRQTAAAAAKFGMKCEIILEERTGSQAVDYTRSGNVLLDQLLGARIRTVPGGTDMNAELAKVAAEVDDAGGRPYVIPGGGSNAIGALGYVECALELVAQANEMGLEIDRIVTATGSAGTHAGLVAGLAVMGADIPVLGVGVRAPKDAQEANVYRLARETAALLGHENRVTREMVVADCDYVGAGYGLIDQGVIDALAMIARTDGILLDPVYTGKAMKGLIAMSNAGAFDGETVVFLHTGGAQGLFGYQSEMEGKLDA</sequence>
<dbReference type="InterPro" id="IPR036052">
    <property type="entry name" value="TrpB-like_PALP_sf"/>
</dbReference>
<dbReference type="OrthoDB" id="9801249at2"/>
<comment type="cofactor">
    <cofactor evidence="1">
        <name>pyridoxal 5'-phosphate</name>
        <dbReference type="ChEBI" id="CHEBI:597326"/>
    </cofactor>
</comment>
<dbReference type="Proteomes" id="UP000249524">
    <property type="component" value="Unassembled WGS sequence"/>
</dbReference>
<dbReference type="Pfam" id="PF00291">
    <property type="entry name" value="PALP"/>
    <property type="match status" value="1"/>
</dbReference>
<dbReference type="InterPro" id="IPR001926">
    <property type="entry name" value="TrpB-like_PALP"/>
</dbReference>
<gene>
    <name evidence="10" type="ORF">DJ019_10365</name>
</gene>
<organism evidence="10 11">
    <name type="scientific">Phenylobacterium kunshanense</name>
    <dbReference type="NCBI Taxonomy" id="1445034"/>
    <lineage>
        <taxon>Bacteria</taxon>
        <taxon>Pseudomonadati</taxon>
        <taxon>Pseudomonadota</taxon>
        <taxon>Alphaproteobacteria</taxon>
        <taxon>Caulobacterales</taxon>
        <taxon>Caulobacteraceae</taxon>
        <taxon>Phenylobacterium</taxon>
    </lineage>
</organism>
<keyword evidence="11" id="KW-1185">Reference proteome</keyword>
<evidence type="ECO:0000256" key="1">
    <source>
        <dbReference type="ARBA" id="ARBA00001933"/>
    </source>
</evidence>
<evidence type="ECO:0000259" key="9">
    <source>
        <dbReference type="Pfam" id="PF00291"/>
    </source>
</evidence>
<dbReference type="GO" id="GO:0034011">
    <property type="term" value="F:L-cysteate sulfo-lyase activity"/>
    <property type="evidence" value="ECO:0007669"/>
    <property type="project" value="UniProtKB-EC"/>
</dbReference>
<feature type="modified residue" description="N6-(pyridoxal phosphate)lysine" evidence="8">
    <location>
        <position position="54"/>
    </location>
</feature>
<comment type="similarity">
    <text evidence="2">Belongs to the ACC deaminase/D-cysteine desulfhydrase family.</text>
</comment>
<dbReference type="RefSeq" id="WP_111275965.1">
    <property type="nucleotide sequence ID" value="NZ_QFYS01000004.1"/>
</dbReference>
<feature type="domain" description="Tryptophan synthase beta chain-like PALP" evidence="9">
    <location>
        <begin position="11"/>
        <end position="322"/>
    </location>
</feature>
<accession>A0A328BFD7</accession>
<dbReference type="PANTHER" id="PTHR43780">
    <property type="entry name" value="1-AMINOCYCLOPROPANE-1-CARBOXYLATE DEAMINASE-RELATED"/>
    <property type="match status" value="1"/>
</dbReference>
<evidence type="ECO:0000313" key="11">
    <source>
        <dbReference type="Proteomes" id="UP000249524"/>
    </source>
</evidence>
<evidence type="ECO:0000256" key="2">
    <source>
        <dbReference type="ARBA" id="ARBA00008639"/>
    </source>
</evidence>
<protein>
    <recommendedName>
        <fullName evidence="6">L-cysteate sulfo-lyase</fullName>
        <ecNumber evidence="5">4.4.1.25</ecNumber>
    </recommendedName>
</protein>
<evidence type="ECO:0000256" key="7">
    <source>
        <dbReference type="PIRSR" id="PIRSR006278-1"/>
    </source>
</evidence>
<dbReference type="FunFam" id="3.40.50.1100:FF:000017">
    <property type="entry name" value="D-cysteine desulfhydrase"/>
    <property type="match status" value="1"/>
</dbReference>